<evidence type="ECO:0000256" key="1">
    <source>
        <dbReference type="SAM" id="MobiDB-lite"/>
    </source>
</evidence>
<feature type="compositionally biased region" description="Basic and acidic residues" evidence="1">
    <location>
        <begin position="27"/>
        <end position="37"/>
    </location>
</feature>
<protein>
    <submittedName>
        <fullName evidence="2">Uncharacterized protein</fullName>
    </submittedName>
</protein>
<feature type="compositionally biased region" description="Low complexity" evidence="1">
    <location>
        <begin position="38"/>
        <end position="51"/>
    </location>
</feature>
<organism evidence="2">
    <name type="scientific">Streptomyces anulatus</name>
    <name type="common">Streptomyces chrysomallus</name>
    <dbReference type="NCBI Taxonomy" id="1892"/>
    <lineage>
        <taxon>Bacteria</taxon>
        <taxon>Bacillati</taxon>
        <taxon>Actinomycetota</taxon>
        <taxon>Actinomycetes</taxon>
        <taxon>Kitasatosporales</taxon>
        <taxon>Streptomycetaceae</taxon>
        <taxon>Streptomyces</taxon>
    </lineage>
</organism>
<accession>A0A6G3STD8</accession>
<dbReference type="EMBL" id="JAAGMK010000555">
    <property type="protein sequence ID" value="NEB86254.1"/>
    <property type="molecule type" value="Genomic_DNA"/>
</dbReference>
<comment type="caution">
    <text evidence="2">The sequence shown here is derived from an EMBL/GenBank/DDBJ whole genome shotgun (WGS) entry which is preliminary data.</text>
</comment>
<feature type="non-terminal residue" evidence="2">
    <location>
        <position position="1"/>
    </location>
</feature>
<reference evidence="2" key="1">
    <citation type="submission" date="2020-01" db="EMBL/GenBank/DDBJ databases">
        <title>Insect and environment-associated Actinomycetes.</title>
        <authorList>
            <person name="Currrie C."/>
            <person name="Chevrette M."/>
            <person name="Carlson C."/>
            <person name="Stubbendieck R."/>
            <person name="Wendt-Pienkowski E."/>
        </authorList>
    </citation>
    <scope>NUCLEOTIDE SEQUENCE</scope>
    <source>
        <strain evidence="2">SID505</strain>
    </source>
</reference>
<evidence type="ECO:0000313" key="2">
    <source>
        <dbReference type="EMBL" id="NEB86254.1"/>
    </source>
</evidence>
<name>A0A6G3STD8_STRAQ</name>
<proteinExistence type="predicted"/>
<dbReference type="AlphaFoldDB" id="A0A6G3STD8"/>
<sequence length="75" mass="7637">NDRAMADAEVTEEQLAKGNEPEFDEALSAKKTSEADAAKAPAKGKAAQDQQFTAAKQNAAASGAQAMAGLTATRA</sequence>
<feature type="region of interest" description="Disordered" evidence="1">
    <location>
        <begin position="1"/>
        <end position="51"/>
    </location>
</feature>
<gene>
    <name evidence="2" type="ORF">G3I43_19040</name>
</gene>
<feature type="non-terminal residue" evidence="2">
    <location>
        <position position="75"/>
    </location>
</feature>